<reference evidence="1 2" key="1">
    <citation type="submission" date="2016-08" db="EMBL/GenBank/DDBJ databases">
        <authorList>
            <person name="Seilhamer J.J."/>
        </authorList>
    </citation>
    <scope>NUCLEOTIDE SEQUENCE [LARGE SCALE GENOMIC DNA]</scope>
    <source>
        <strain evidence="1 2">A37T2</strain>
    </source>
</reference>
<keyword evidence="2" id="KW-1185">Reference proteome</keyword>
<dbReference type="GO" id="GO:0015562">
    <property type="term" value="F:efflux transmembrane transporter activity"/>
    <property type="evidence" value="ECO:0007669"/>
    <property type="project" value="InterPro"/>
</dbReference>
<accession>A0A1C4G727</accession>
<dbReference type="SUPFAM" id="SSF56954">
    <property type="entry name" value="Outer membrane efflux proteins (OEP)"/>
    <property type="match status" value="1"/>
</dbReference>
<name>A0A1C4G727_9BACT</name>
<dbReference type="PANTHER" id="PTHR30203">
    <property type="entry name" value="OUTER MEMBRANE CATION EFFLUX PROTEIN"/>
    <property type="match status" value="1"/>
</dbReference>
<proteinExistence type="predicted"/>
<protein>
    <submittedName>
        <fullName evidence="1">Outer membrane protein TolC</fullName>
    </submittedName>
</protein>
<dbReference type="Proteomes" id="UP000242818">
    <property type="component" value="Unassembled WGS sequence"/>
</dbReference>
<evidence type="ECO:0000313" key="1">
    <source>
        <dbReference type="EMBL" id="SCC63635.1"/>
    </source>
</evidence>
<gene>
    <name evidence="1" type="ORF">GA0116948_12423</name>
</gene>
<evidence type="ECO:0000313" key="2">
    <source>
        <dbReference type="Proteomes" id="UP000242818"/>
    </source>
</evidence>
<dbReference type="RefSeq" id="WP_165798533.1">
    <property type="nucleotide sequence ID" value="NZ_FMAR01000024.1"/>
</dbReference>
<sequence>MKRIFYLTICFLYFHHQSQAQTRQLSDFLHQALTNSPLLKELHQQQESNRLDSMRMLANYGPMIDAGTSNYYAPAIHGWGYDPAITNGANVSAVVTVRKTFVGKNNLQNQRNAIALQNQSLENSALRNTQDLQRNVTAQYISTYSDWEQLHFTENITRLLQESAAVLKKLTASNVYRQTDYLTFLVTLQQQQLLLQQQRLQYQNDFATLNYLCGMEDTSQSILAPPALEVGGGVDVTHSIFFQQYQLDSLRLRNQQSMIDYNYKPKLSAFVDGGYNSSLAYEPYKNFGASVGFTVSVPLYDGHQRRMQHEQTGIGEKTRQGYQAFFTRQYNQQVAQLRQQLSGTQALIDQINEQIRYAQGLVDINLKLLSTGDARIPDLVIALNNYLSARNLLTQNTVNRLQLINQINYWNN</sequence>
<dbReference type="STRING" id="1335309.GA0116948_12423"/>
<organism evidence="1 2">
    <name type="scientific">Chitinophaga costaii</name>
    <dbReference type="NCBI Taxonomy" id="1335309"/>
    <lineage>
        <taxon>Bacteria</taxon>
        <taxon>Pseudomonadati</taxon>
        <taxon>Bacteroidota</taxon>
        <taxon>Chitinophagia</taxon>
        <taxon>Chitinophagales</taxon>
        <taxon>Chitinophagaceae</taxon>
        <taxon>Chitinophaga</taxon>
    </lineage>
</organism>
<dbReference type="Gene3D" id="1.20.1600.10">
    <property type="entry name" value="Outer membrane efflux proteins (OEP)"/>
    <property type="match status" value="1"/>
</dbReference>
<dbReference type="InterPro" id="IPR010131">
    <property type="entry name" value="MdtP/NodT-like"/>
</dbReference>
<dbReference type="EMBL" id="FMAR01000024">
    <property type="protein sequence ID" value="SCC63635.1"/>
    <property type="molecule type" value="Genomic_DNA"/>
</dbReference>
<dbReference type="AlphaFoldDB" id="A0A1C4G727"/>